<feature type="transmembrane region" description="Helical" evidence="1">
    <location>
        <begin position="143"/>
        <end position="162"/>
    </location>
</feature>
<keyword evidence="1" id="KW-0812">Transmembrane</keyword>
<evidence type="ECO:0000313" key="3">
    <source>
        <dbReference type="Proteomes" id="UP000422569"/>
    </source>
</evidence>
<feature type="transmembrane region" description="Helical" evidence="1">
    <location>
        <begin position="69"/>
        <end position="87"/>
    </location>
</feature>
<evidence type="ECO:0000313" key="2">
    <source>
        <dbReference type="EMBL" id="QGM97966.1"/>
    </source>
</evidence>
<dbReference type="EMBL" id="CP044331">
    <property type="protein sequence ID" value="QGM97966.1"/>
    <property type="molecule type" value="Genomic_DNA"/>
</dbReference>
<protein>
    <submittedName>
        <fullName evidence="2">Uncharacterized protein</fullName>
    </submittedName>
</protein>
<dbReference type="RefSeq" id="WP_020372430.1">
    <property type="nucleotide sequence ID" value="NZ_CP044331.1"/>
</dbReference>
<dbReference type="AlphaFoldDB" id="A0A6B8M6C3"/>
<evidence type="ECO:0000256" key="1">
    <source>
        <dbReference type="SAM" id="Phobius"/>
    </source>
</evidence>
<gene>
    <name evidence="2" type="ORF">F7D14_11095</name>
</gene>
<accession>A0A6B8M6C3</accession>
<organism evidence="2 3">
    <name type="scientific">Methylocystis parvus</name>
    <dbReference type="NCBI Taxonomy" id="134"/>
    <lineage>
        <taxon>Bacteria</taxon>
        <taxon>Pseudomonadati</taxon>
        <taxon>Pseudomonadota</taxon>
        <taxon>Alphaproteobacteria</taxon>
        <taxon>Hyphomicrobiales</taxon>
        <taxon>Methylocystaceae</taxon>
        <taxon>Methylocystis</taxon>
    </lineage>
</organism>
<keyword evidence="1" id="KW-1133">Transmembrane helix</keyword>
<sequence length="163" mass="17688">MFYIAVLLFLGVVAARWASWREAERHGDTVSTRRWEISVFYRDDEFIGWVTSGAPSLDGYARVLAPFDFALFVCLTGALAAASLAAAEALHFPQSGRWVLVLIPLAYGAADFVEDRILLRLIAAGGASQSEVLGLKKATLMKFVTLGAAVGQTLILLLWLVVA</sequence>
<dbReference type="KEGG" id="mpar:F7D14_11095"/>
<keyword evidence="3" id="KW-1185">Reference proteome</keyword>
<dbReference type="Proteomes" id="UP000422569">
    <property type="component" value="Chromosome"/>
</dbReference>
<name>A0A6B8M6C3_9HYPH</name>
<keyword evidence="1" id="KW-0472">Membrane</keyword>
<proteinExistence type="predicted"/>
<reference evidence="2 3" key="1">
    <citation type="submission" date="2019-09" db="EMBL/GenBank/DDBJ databases">
        <title>Isolation and complete genome sequencing of Methylocystis species.</title>
        <authorList>
            <person name="Rumah B.L."/>
            <person name="Stead C.E."/>
            <person name="Stevens B.C."/>
            <person name="Minton N.P."/>
            <person name="Grosse-Honebrink A."/>
            <person name="Zhang Y."/>
        </authorList>
    </citation>
    <scope>NUCLEOTIDE SEQUENCE [LARGE SCALE GENOMIC DNA]</scope>
    <source>
        <strain evidence="2 3">BRCS2</strain>
    </source>
</reference>